<feature type="transmembrane region" description="Helical" evidence="1">
    <location>
        <begin position="138"/>
        <end position="154"/>
    </location>
</feature>
<gene>
    <name evidence="2" type="ORF">LA5096_01743</name>
</gene>
<sequence>MKQIISAIGSLDTRTIQLRALKLDRFVTEVLLPFLGFHGSMIATLVLSQTDETVFLVASVLLPATAFVLIAYFRFRGDRLELADRTRYAAAIFCFLMVGILGLEAAGYSWPTPSAFFLVSGFVLVLCAIEAKIFPPGCLNAIGIYLALFLVVFWQEEGTLLPVVVYLICLVSALIYLAHRKDLSSAVGLLAGVAIVLFGEIDREDGPSAQIYLVLAVIVGAIIVYEVWARHGRQSDQRFFLVQGLVVVILGVSAFLLDPRDGEVGMSLRWLAAVIAYAVLMHFVRKGQGNPTRVSWVAIVATFAVWMNFDTSYLVFHELWLPTILTAAIVLVLVGFSEAIGNSFVRLVAAVMTAGLCFYLLLAVEDFSGRVLYEVEKFAPAGRSDLENLESGSDLVIDDVFALHQLSLQFLFAVGFGVAVSVSQSRSFEKGLPWWRGLIRDRHVVYLRRLYRLSVNAVKSIPIVGNILSVAQTVLKSLKYIKGDGSKLDAGDLLFGVANVLLVLSIIASMKAVFVMDGLAADGGISEKFSFLVTIASWAIWGSVIYLWGRLTGSLYYVLLGVVFIVCPIAFKDIRTLILDDESMAAIWVLACGVPLLFLSVFRTRAELDEENNP</sequence>
<dbReference type="RefSeq" id="WP_055119498.1">
    <property type="nucleotide sequence ID" value="NZ_CXWA01000007.1"/>
</dbReference>
<dbReference type="STRING" id="311410.LA5095_04764"/>
<feature type="transmembrane region" description="Helical" evidence="1">
    <location>
        <begin position="211"/>
        <end position="228"/>
    </location>
</feature>
<dbReference type="AlphaFoldDB" id="A0A0M6ZIW7"/>
<feature type="transmembrane region" description="Helical" evidence="1">
    <location>
        <begin position="240"/>
        <end position="256"/>
    </location>
</feature>
<feature type="transmembrane region" description="Helical" evidence="1">
    <location>
        <begin position="87"/>
        <end position="108"/>
    </location>
</feature>
<dbReference type="EMBL" id="CXWC01000003">
    <property type="protein sequence ID" value="CTQ68273.1"/>
    <property type="molecule type" value="Genomic_DNA"/>
</dbReference>
<dbReference type="GeneID" id="97669156"/>
<organism evidence="2 3">
    <name type="scientific">Roseibium album</name>
    <dbReference type="NCBI Taxonomy" id="311410"/>
    <lineage>
        <taxon>Bacteria</taxon>
        <taxon>Pseudomonadati</taxon>
        <taxon>Pseudomonadota</taxon>
        <taxon>Alphaproteobacteria</taxon>
        <taxon>Hyphomicrobiales</taxon>
        <taxon>Stappiaceae</taxon>
        <taxon>Roseibium</taxon>
    </lineage>
</organism>
<reference evidence="3" key="1">
    <citation type="submission" date="2015-07" db="EMBL/GenBank/DDBJ databases">
        <authorList>
            <person name="Rodrigo-Torres Lidia"/>
            <person name="Arahal R.David."/>
        </authorList>
    </citation>
    <scope>NUCLEOTIDE SEQUENCE [LARGE SCALE GENOMIC DNA]</scope>
    <source>
        <strain evidence="3">CECT 5096</strain>
    </source>
</reference>
<feature type="transmembrane region" description="Helical" evidence="1">
    <location>
        <begin position="319"/>
        <end position="337"/>
    </location>
</feature>
<dbReference type="Proteomes" id="UP000049983">
    <property type="component" value="Unassembled WGS sequence"/>
</dbReference>
<keyword evidence="1" id="KW-0812">Transmembrane</keyword>
<feature type="transmembrane region" description="Helical" evidence="1">
    <location>
        <begin position="401"/>
        <end position="422"/>
    </location>
</feature>
<name>A0A0M6ZIW7_9HYPH</name>
<feature type="transmembrane region" description="Helical" evidence="1">
    <location>
        <begin position="160"/>
        <end position="178"/>
    </location>
</feature>
<protein>
    <submittedName>
        <fullName evidence="2">Uncharacterized protein</fullName>
    </submittedName>
</protein>
<feature type="transmembrane region" description="Helical" evidence="1">
    <location>
        <begin position="344"/>
        <end position="364"/>
    </location>
</feature>
<feature type="transmembrane region" description="Helical" evidence="1">
    <location>
        <begin position="583"/>
        <end position="602"/>
    </location>
</feature>
<feature type="transmembrane region" description="Helical" evidence="1">
    <location>
        <begin position="268"/>
        <end position="284"/>
    </location>
</feature>
<proteinExistence type="predicted"/>
<feature type="transmembrane region" description="Helical" evidence="1">
    <location>
        <begin position="53"/>
        <end position="75"/>
    </location>
</feature>
<feature type="transmembrane region" description="Helical" evidence="1">
    <location>
        <begin position="493"/>
        <end position="517"/>
    </location>
</feature>
<keyword evidence="1" id="KW-0472">Membrane</keyword>
<feature type="transmembrane region" description="Helical" evidence="1">
    <location>
        <begin position="183"/>
        <end position="199"/>
    </location>
</feature>
<evidence type="ECO:0000313" key="3">
    <source>
        <dbReference type="Proteomes" id="UP000049983"/>
    </source>
</evidence>
<evidence type="ECO:0000256" key="1">
    <source>
        <dbReference type="SAM" id="Phobius"/>
    </source>
</evidence>
<feature type="transmembrane region" description="Helical" evidence="1">
    <location>
        <begin position="529"/>
        <end position="548"/>
    </location>
</feature>
<feature type="transmembrane region" description="Helical" evidence="1">
    <location>
        <begin position="296"/>
        <end position="313"/>
    </location>
</feature>
<feature type="transmembrane region" description="Helical" evidence="1">
    <location>
        <begin position="26"/>
        <end position="47"/>
    </location>
</feature>
<keyword evidence="3" id="KW-1185">Reference proteome</keyword>
<keyword evidence="1" id="KW-1133">Transmembrane helix</keyword>
<evidence type="ECO:0000313" key="2">
    <source>
        <dbReference type="EMBL" id="CTQ68273.1"/>
    </source>
</evidence>
<feature type="transmembrane region" description="Helical" evidence="1">
    <location>
        <begin position="114"/>
        <end position="131"/>
    </location>
</feature>
<feature type="transmembrane region" description="Helical" evidence="1">
    <location>
        <begin position="554"/>
        <end position="571"/>
    </location>
</feature>
<accession>A0A0M6ZIW7</accession>